<organism evidence="2">
    <name type="scientific">Arabidopsis lyrata subsp. lyrata</name>
    <name type="common">Lyre-leaved rock-cress</name>
    <dbReference type="NCBI Taxonomy" id="81972"/>
    <lineage>
        <taxon>Eukaryota</taxon>
        <taxon>Viridiplantae</taxon>
        <taxon>Streptophyta</taxon>
        <taxon>Embryophyta</taxon>
        <taxon>Tracheophyta</taxon>
        <taxon>Spermatophyta</taxon>
        <taxon>Magnoliopsida</taxon>
        <taxon>eudicotyledons</taxon>
        <taxon>Gunneridae</taxon>
        <taxon>Pentapetalae</taxon>
        <taxon>rosids</taxon>
        <taxon>malvids</taxon>
        <taxon>Brassicales</taxon>
        <taxon>Brassicaceae</taxon>
        <taxon>Camelineae</taxon>
        <taxon>Arabidopsis</taxon>
    </lineage>
</organism>
<sequence>MNDDDQPNKVKNSNSIPTFILNGLFVYKTMYAPNMMLWWLLQAILVCGAEARF</sequence>
<gene>
    <name evidence="1" type="ORF">ARALYDRAFT_920488</name>
</gene>
<name>D7MX65_ARALL</name>
<keyword evidence="2" id="KW-1185">Reference proteome</keyword>
<accession>D7MX65</accession>
<dbReference type="HOGENOM" id="CLU_3071447_0_0_1"/>
<evidence type="ECO:0000313" key="1">
    <source>
        <dbReference type="EMBL" id="EFH38870.1"/>
    </source>
</evidence>
<dbReference type="AlphaFoldDB" id="D7MX65"/>
<dbReference type="EMBL" id="GL348922">
    <property type="protein sequence ID" value="EFH38870.1"/>
    <property type="molecule type" value="Genomic_DNA"/>
</dbReference>
<evidence type="ECO:0000313" key="2">
    <source>
        <dbReference type="Proteomes" id="UP000008694"/>
    </source>
</evidence>
<proteinExistence type="predicted"/>
<protein>
    <submittedName>
        <fullName evidence="1">Predicted protein</fullName>
    </submittedName>
</protein>
<reference evidence="2" key="1">
    <citation type="journal article" date="2011" name="Nat. Genet.">
        <title>The Arabidopsis lyrata genome sequence and the basis of rapid genome size change.</title>
        <authorList>
            <person name="Hu T.T."/>
            <person name="Pattyn P."/>
            <person name="Bakker E.G."/>
            <person name="Cao J."/>
            <person name="Cheng J.-F."/>
            <person name="Clark R.M."/>
            <person name="Fahlgren N."/>
            <person name="Fawcett J.A."/>
            <person name="Grimwood J."/>
            <person name="Gundlach H."/>
            <person name="Haberer G."/>
            <person name="Hollister J.D."/>
            <person name="Ossowski S."/>
            <person name="Ottilar R.P."/>
            <person name="Salamov A.A."/>
            <person name="Schneeberger K."/>
            <person name="Spannagl M."/>
            <person name="Wang X."/>
            <person name="Yang L."/>
            <person name="Nasrallah M.E."/>
            <person name="Bergelson J."/>
            <person name="Carrington J.C."/>
            <person name="Gaut B.S."/>
            <person name="Schmutz J."/>
            <person name="Mayer K.F.X."/>
            <person name="Van de Peer Y."/>
            <person name="Grigoriev I.V."/>
            <person name="Nordborg M."/>
            <person name="Weigel D."/>
            <person name="Guo Y.-L."/>
        </authorList>
    </citation>
    <scope>NUCLEOTIDE SEQUENCE [LARGE SCALE GENOMIC DNA]</scope>
    <source>
        <strain evidence="2">cv. MN47</strain>
    </source>
</reference>
<dbReference type="Gramene" id="scaffold_28800004.1">
    <property type="protein sequence ID" value="scaffold_28800004.1"/>
    <property type="gene ID" value="scaffold_28800004.1"/>
</dbReference>
<dbReference type="Proteomes" id="UP000008694">
    <property type="component" value="Unassembled WGS sequence"/>
</dbReference>